<feature type="compositionally biased region" description="Pro residues" evidence="1">
    <location>
        <begin position="273"/>
        <end position="288"/>
    </location>
</feature>
<dbReference type="Pfam" id="PF14655">
    <property type="entry name" value="RAB3GAP2_N"/>
    <property type="match status" value="1"/>
</dbReference>
<feature type="compositionally biased region" description="Low complexity" evidence="1">
    <location>
        <begin position="454"/>
        <end position="473"/>
    </location>
</feature>
<accession>A0ABQ8UQ92</accession>
<organism evidence="3 4">
    <name type="scientific">Paratrimastix pyriformis</name>
    <dbReference type="NCBI Taxonomy" id="342808"/>
    <lineage>
        <taxon>Eukaryota</taxon>
        <taxon>Metamonada</taxon>
        <taxon>Preaxostyla</taxon>
        <taxon>Paratrimastigidae</taxon>
        <taxon>Paratrimastix</taxon>
    </lineage>
</organism>
<proteinExistence type="predicted"/>
<dbReference type="PANTHER" id="PTHR12472">
    <property type="entry name" value="RAB3-GAP REGULATORY DOMAIN"/>
    <property type="match status" value="1"/>
</dbReference>
<evidence type="ECO:0000313" key="4">
    <source>
        <dbReference type="Proteomes" id="UP001141327"/>
    </source>
</evidence>
<evidence type="ECO:0000313" key="3">
    <source>
        <dbReference type="EMBL" id="KAJ4461003.1"/>
    </source>
</evidence>
<dbReference type="Proteomes" id="UP001141327">
    <property type="component" value="Unassembled WGS sequence"/>
</dbReference>
<feature type="domain" description="Rab3-GAP regulatory subunit N-terminal" evidence="2">
    <location>
        <begin position="80"/>
        <end position="420"/>
    </location>
</feature>
<comment type="caution">
    <text evidence="3">The sequence shown here is derived from an EMBL/GenBank/DDBJ whole genome shotgun (WGS) entry which is preliminary data.</text>
</comment>
<name>A0ABQ8UQ92_9EUKA</name>
<feature type="region of interest" description="Disordered" evidence="1">
    <location>
        <begin position="273"/>
        <end position="295"/>
    </location>
</feature>
<evidence type="ECO:0000259" key="2">
    <source>
        <dbReference type="Pfam" id="PF14655"/>
    </source>
</evidence>
<dbReference type="InterPro" id="IPR032839">
    <property type="entry name" value="RAB3GAP_N"/>
</dbReference>
<sequence>MFCSLSSDGKVLLRVSSLQKHPQVVTITDTEASAVSQVQSPNLLPDGEQITSCLFLCCEAPRPSLSSSPASSPAQAASPSRRHPPRDFLVLGYSSGTLRIFHGTPPHKMVFQECYHEAPITRVHVGIPCATPHLLLFYSDAVVVRLEGNLLKSNITSEGLSASPSPTPQAASSPGGAGSSATSVVPFGKWSLEGVDSTPVDCICAGFAPFRPPTPTSAQYHLLAVGHGLVLASFEASDTPVLSTLKQATAVATKITSAVFSFARSFFAGPAAPTPVPAGPPEPPPESSRPPVDVHPTRLLRDAPRECTWLSVSPCGTMLVAGGGMGRLMLHDVETGTLLHMWKGYRDAQCGWLTTTHTYTLALDQAPGTGVPAAAPVQVSEERDVLVLVIYVPYRGLLEAWRVPHCVRVDARSVGACRLLMPQYTLASAAATTSHQARSQPFLWSNAPIDLGSPSRAATSLPSRAASPTASPAPGSPPPASGAAPSATPATSTSPAPTHVRSASQAAGVSIPEDDVACPVGWIGAVGLTGRQSGGPEDITWALTVTGVRKSSTVEPDLLSFE</sequence>
<reference evidence="3" key="1">
    <citation type="journal article" date="2022" name="bioRxiv">
        <title>Genomics of Preaxostyla Flagellates Illuminates Evolutionary Transitions and the Path Towards Mitochondrial Loss.</title>
        <authorList>
            <person name="Novak L.V.F."/>
            <person name="Treitli S.C."/>
            <person name="Pyrih J."/>
            <person name="Halakuc P."/>
            <person name="Pipaliya S.V."/>
            <person name="Vacek V."/>
            <person name="Brzon O."/>
            <person name="Soukal P."/>
            <person name="Eme L."/>
            <person name="Dacks J.B."/>
            <person name="Karnkowska A."/>
            <person name="Elias M."/>
            <person name="Hampl V."/>
        </authorList>
    </citation>
    <scope>NUCLEOTIDE SEQUENCE</scope>
    <source>
        <strain evidence="3">RCP-MX</strain>
    </source>
</reference>
<feature type="compositionally biased region" description="Low complexity" evidence="1">
    <location>
        <begin position="481"/>
        <end position="498"/>
    </location>
</feature>
<gene>
    <name evidence="3" type="ORF">PAPYR_2864</name>
</gene>
<keyword evidence="4" id="KW-1185">Reference proteome</keyword>
<dbReference type="InterPro" id="IPR026059">
    <property type="entry name" value="Rab3GAP2"/>
</dbReference>
<dbReference type="PANTHER" id="PTHR12472:SF0">
    <property type="entry name" value="RAB3 GTPASE-ACTIVATING PROTEIN NON-CATALYTIC SUBUNIT"/>
    <property type="match status" value="1"/>
</dbReference>
<protein>
    <submittedName>
        <fullName evidence="3">Rab3 GTPase-activating protein non-catalytic subunit</fullName>
    </submittedName>
</protein>
<feature type="compositionally biased region" description="Low complexity" evidence="1">
    <location>
        <begin position="161"/>
        <end position="178"/>
    </location>
</feature>
<feature type="region of interest" description="Disordered" evidence="1">
    <location>
        <begin position="63"/>
        <end position="83"/>
    </location>
</feature>
<feature type="compositionally biased region" description="Low complexity" evidence="1">
    <location>
        <begin position="63"/>
        <end position="79"/>
    </location>
</feature>
<dbReference type="InterPro" id="IPR036322">
    <property type="entry name" value="WD40_repeat_dom_sf"/>
</dbReference>
<evidence type="ECO:0000256" key="1">
    <source>
        <dbReference type="SAM" id="MobiDB-lite"/>
    </source>
</evidence>
<feature type="region of interest" description="Disordered" evidence="1">
    <location>
        <begin position="157"/>
        <end position="178"/>
    </location>
</feature>
<feature type="region of interest" description="Disordered" evidence="1">
    <location>
        <begin position="454"/>
        <end position="509"/>
    </location>
</feature>
<dbReference type="EMBL" id="JAPMOS010000010">
    <property type="protein sequence ID" value="KAJ4461003.1"/>
    <property type="molecule type" value="Genomic_DNA"/>
</dbReference>
<dbReference type="SUPFAM" id="SSF50978">
    <property type="entry name" value="WD40 repeat-like"/>
    <property type="match status" value="1"/>
</dbReference>